<sequence>MAWNEWIAKHPKTVLAVWVVLIVILAPLAGRISELTDYSTEQMVSHNIESIRVQDIMSEEFTGAQNEDMTYLLITNISVNDENARKAYYAFKDRVEGRYATNVTSYYDALDMLWDMDYELTLNITRMTANITGVLYTTVKGVNDGYGMVLSQTLLLKNTTEMVRGSLVETAGAYLALKANMTALYTQLNSTATLLRAADGAYLQICAQNPNMTTQEKVLALQNALESQVPENQKAIVPVIAQTVVSSDPYCKGTLLSNDELLRNTTVELVYGMVADTGLELPKEVLFQLYDSKGNEAVIDALTKSILKGQIAQMMENLAPNPEAVAEALVEEVAKDPQGIISGERLEDATVSVVLAMVPQKTDETESLVRALYEGADPKELAKELFLKGIGEQSGEQEMPEEFKETMEALIEQVIENYPLSEEEIESLVKKTVLSTISSYAKDNPYGVELKFNETLLAEIAFRFKDNPSAITREDVKPLAEELWPVVKENAGTYLSMLKSEDNTTVLITFIPLGEPGPDTDPYLYYAQNATKVKEIALEEFGKYFPDAFGALGGTPVQSHEMTAYGRSDNQKTSQASIIGALVVLFILMGGALLATLLPFTGVATSALTALGIAYLLTKGGILNIGSWAQMLTITTALGLGIDYSTYYVHRFKEYIAEGYEHEKAVAEALKRAKDAVLASAFTDIIAFASFVLAWEFPIFQQMGMVIPLAVIAVLLASLTFIPAITALIGDKAIFWWPRHIKHIETLDVHERSRIAEWVVNHAKVVLLIGLLIAVPATYTFFTFEGTHDMSLFLPEGSETLTFMQLSQEKLGAAITSPNYVIIDLGHSIRDDDLKVIEEITAHITTMEGVKAVYSPTRPYGEPVSNLTLSAVKALGGDRFISSKGDKVMIQIDPVYKPTDDRAKELVKALRSYIAELEKEGKIKEGLVGGGAALSMDLTDRINDIFWHRIIPVALVLMFLSLIPTLKGLPAVVSTMMTIFLGVMTSIWVSTWLFGRVFDQEIMWFLPLMVFVVLMGVGIDYNSFYLVKARDEFERRSPKDALVVAAGTMDTLVIGLAVVLASTYGALMLSSTWGTREIGFALAAGVLLTATMAVYFIGPAFMSLFGEKAWWPLFKNQGEAKKE</sequence>
<dbReference type="GO" id="GO:0005886">
    <property type="term" value="C:plasma membrane"/>
    <property type="evidence" value="ECO:0007669"/>
    <property type="project" value="UniProtKB-SubCell"/>
</dbReference>
<evidence type="ECO:0000313" key="10">
    <source>
        <dbReference type="Proteomes" id="UP000029980"/>
    </source>
</evidence>
<dbReference type="EMBL" id="CP008887">
    <property type="protein sequence ID" value="AIU69227.1"/>
    <property type="molecule type" value="Genomic_DNA"/>
</dbReference>
<dbReference type="Gene3D" id="1.20.1640.10">
    <property type="entry name" value="Multidrug efflux transporter AcrB transmembrane domain"/>
    <property type="match status" value="2"/>
</dbReference>
<dbReference type="GeneID" id="25152223"/>
<dbReference type="PROSITE" id="PS50156">
    <property type="entry name" value="SSD"/>
    <property type="match status" value="1"/>
</dbReference>
<dbReference type="InterPro" id="IPR004869">
    <property type="entry name" value="MMPL_dom"/>
</dbReference>
<evidence type="ECO:0000256" key="6">
    <source>
        <dbReference type="ARBA" id="ARBA00023136"/>
    </source>
</evidence>
<dbReference type="PANTHER" id="PTHR33406">
    <property type="entry name" value="MEMBRANE PROTEIN MJ1562-RELATED"/>
    <property type="match status" value="1"/>
</dbReference>
<feature type="transmembrane region" description="Helical" evidence="7">
    <location>
        <begin position="1079"/>
        <end position="1105"/>
    </location>
</feature>
<keyword evidence="4 7" id="KW-0812">Transmembrane</keyword>
<evidence type="ECO:0000256" key="5">
    <source>
        <dbReference type="ARBA" id="ARBA00022989"/>
    </source>
</evidence>
<evidence type="ECO:0000256" key="7">
    <source>
        <dbReference type="SAM" id="Phobius"/>
    </source>
</evidence>
<feature type="domain" description="SSD" evidence="8">
    <location>
        <begin position="598"/>
        <end position="728"/>
    </location>
</feature>
<gene>
    <name evidence="9" type="ORF">TEU_02095</name>
</gene>
<name>A0A097QRX3_9EURY</name>
<dbReference type="HOGENOM" id="CLU_257659_0_0_2"/>
<dbReference type="Pfam" id="PF03176">
    <property type="entry name" value="MMPL"/>
    <property type="match status" value="2"/>
</dbReference>
<dbReference type="OrthoDB" id="42357at2157"/>
<evidence type="ECO:0000259" key="8">
    <source>
        <dbReference type="PROSITE" id="PS50156"/>
    </source>
</evidence>
<proteinExistence type="inferred from homology"/>
<feature type="transmembrane region" description="Helical" evidence="7">
    <location>
        <begin position="707"/>
        <end position="729"/>
    </location>
</feature>
<feature type="transmembrane region" description="Helical" evidence="7">
    <location>
        <begin position="946"/>
        <end position="966"/>
    </location>
</feature>
<accession>A0A097QRX3</accession>
<organism evidence="9 10">
    <name type="scientific">Thermococcus eurythermalis</name>
    <dbReference type="NCBI Taxonomy" id="1505907"/>
    <lineage>
        <taxon>Archaea</taxon>
        <taxon>Methanobacteriati</taxon>
        <taxon>Methanobacteriota</taxon>
        <taxon>Thermococci</taxon>
        <taxon>Thermococcales</taxon>
        <taxon>Thermococcaceae</taxon>
        <taxon>Thermococcus</taxon>
    </lineage>
</organism>
<feature type="transmembrane region" description="Helical" evidence="7">
    <location>
        <begin position="621"/>
        <end position="642"/>
    </location>
</feature>
<feature type="transmembrane region" description="Helical" evidence="7">
    <location>
        <begin position="1041"/>
        <end position="1067"/>
    </location>
</feature>
<keyword evidence="3" id="KW-1003">Cell membrane</keyword>
<keyword evidence="10" id="KW-1185">Reference proteome</keyword>
<dbReference type="KEGG" id="teu:TEU_02095"/>
<comment type="subcellular location">
    <subcellularLocation>
        <location evidence="1">Cell membrane</location>
        <topology evidence="1">Multi-pass membrane protein</topology>
    </subcellularLocation>
</comment>
<evidence type="ECO:0000256" key="4">
    <source>
        <dbReference type="ARBA" id="ARBA00022692"/>
    </source>
</evidence>
<protein>
    <submittedName>
        <fullName evidence="9">Multidrug RND transporter</fullName>
    </submittedName>
</protein>
<dbReference type="Proteomes" id="UP000029980">
    <property type="component" value="Chromosome"/>
</dbReference>
<keyword evidence="6 7" id="KW-0472">Membrane</keyword>
<feature type="transmembrane region" description="Helical" evidence="7">
    <location>
        <begin position="972"/>
        <end position="995"/>
    </location>
</feature>
<evidence type="ECO:0000256" key="2">
    <source>
        <dbReference type="ARBA" id="ARBA00010157"/>
    </source>
</evidence>
<feature type="transmembrane region" description="Helical" evidence="7">
    <location>
        <begin position="1002"/>
        <end position="1021"/>
    </location>
</feature>
<dbReference type="RefSeq" id="WP_050002206.1">
    <property type="nucleotide sequence ID" value="NZ_CP008887.1"/>
</dbReference>
<evidence type="ECO:0000256" key="3">
    <source>
        <dbReference type="ARBA" id="ARBA00022475"/>
    </source>
</evidence>
<evidence type="ECO:0000313" key="9">
    <source>
        <dbReference type="EMBL" id="AIU69227.1"/>
    </source>
</evidence>
<reference evidence="9 10" key="1">
    <citation type="journal article" date="2015" name="Int. J. Syst. Evol. Microbiol.">
        <title>Thermococcus eurythermalis sp. nov., a conditional piezophilic hyperthermophilic archaeon with a wide temperature range isolated from an oil-immersed chimney in the Guaymas Basin.</title>
        <authorList>
            <person name="Zhao W."/>
            <person name="Zeng X."/>
            <person name="Xiao X."/>
        </authorList>
    </citation>
    <scope>NUCLEOTIDE SEQUENCE [LARGE SCALE GENOMIC DNA]</scope>
    <source>
        <strain evidence="9 10">A501</strain>
    </source>
</reference>
<feature type="transmembrane region" description="Helical" evidence="7">
    <location>
        <begin position="765"/>
        <end position="784"/>
    </location>
</feature>
<dbReference type="SUPFAM" id="SSF82866">
    <property type="entry name" value="Multidrug efflux transporter AcrB transmembrane domain"/>
    <property type="match status" value="2"/>
</dbReference>
<dbReference type="STRING" id="1505907.TEU_02095"/>
<dbReference type="InterPro" id="IPR050545">
    <property type="entry name" value="Mycobact_MmpL"/>
</dbReference>
<dbReference type="AlphaFoldDB" id="A0A097QRX3"/>
<feature type="transmembrane region" description="Helical" evidence="7">
    <location>
        <begin position="676"/>
        <end position="695"/>
    </location>
</feature>
<evidence type="ECO:0000256" key="1">
    <source>
        <dbReference type="ARBA" id="ARBA00004651"/>
    </source>
</evidence>
<comment type="similarity">
    <text evidence="2">Belongs to the resistance-nodulation-cell division (RND) (TC 2.A.6) family. MmpL subfamily.</text>
</comment>
<dbReference type="InterPro" id="IPR000731">
    <property type="entry name" value="SSD"/>
</dbReference>
<dbReference type="PANTHER" id="PTHR33406:SF6">
    <property type="entry name" value="MEMBRANE PROTEIN YDGH-RELATED"/>
    <property type="match status" value="1"/>
</dbReference>
<feature type="transmembrane region" description="Helical" evidence="7">
    <location>
        <begin position="578"/>
        <end position="600"/>
    </location>
</feature>
<keyword evidence="5 7" id="KW-1133">Transmembrane helix</keyword>